<dbReference type="EMBL" id="CM009294">
    <property type="protein sequence ID" value="PNT35749.1"/>
    <property type="molecule type" value="Genomic_DNA"/>
</dbReference>
<gene>
    <name evidence="1" type="ORF">POPTR_005G091300</name>
</gene>
<evidence type="ECO:0000313" key="2">
    <source>
        <dbReference type="Proteomes" id="UP000006729"/>
    </source>
</evidence>
<proteinExistence type="predicted"/>
<keyword evidence="2" id="KW-1185">Reference proteome</keyword>
<reference evidence="1 2" key="1">
    <citation type="journal article" date="2006" name="Science">
        <title>The genome of black cottonwood, Populus trichocarpa (Torr. &amp; Gray).</title>
        <authorList>
            <person name="Tuskan G.A."/>
            <person name="Difazio S."/>
            <person name="Jansson S."/>
            <person name="Bohlmann J."/>
            <person name="Grigoriev I."/>
            <person name="Hellsten U."/>
            <person name="Putnam N."/>
            <person name="Ralph S."/>
            <person name="Rombauts S."/>
            <person name="Salamov A."/>
            <person name="Schein J."/>
            <person name="Sterck L."/>
            <person name="Aerts A."/>
            <person name="Bhalerao R.R."/>
            <person name="Bhalerao R.P."/>
            <person name="Blaudez D."/>
            <person name="Boerjan W."/>
            <person name="Brun A."/>
            <person name="Brunner A."/>
            <person name="Busov V."/>
            <person name="Campbell M."/>
            <person name="Carlson J."/>
            <person name="Chalot M."/>
            <person name="Chapman J."/>
            <person name="Chen G.L."/>
            <person name="Cooper D."/>
            <person name="Coutinho P.M."/>
            <person name="Couturier J."/>
            <person name="Covert S."/>
            <person name="Cronk Q."/>
            <person name="Cunningham R."/>
            <person name="Davis J."/>
            <person name="Degroeve S."/>
            <person name="Dejardin A."/>
            <person name="Depamphilis C."/>
            <person name="Detter J."/>
            <person name="Dirks B."/>
            <person name="Dubchak I."/>
            <person name="Duplessis S."/>
            <person name="Ehlting J."/>
            <person name="Ellis B."/>
            <person name="Gendler K."/>
            <person name="Goodstein D."/>
            <person name="Gribskov M."/>
            <person name="Grimwood J."/>
            <person name="Groover A."/>
            <person name="Gunter L."/>
            <person name="Hamberger B."/>
            <person name="Heinze B."/>
            <person name="Helariutta Y."/>
            <person name="Henrissat B."/>
            <person name="Holligan D."/>
            <person name="Holt R."/>
            <person name="Huang W."/>
            <person name="Islam-Faridi N."/>
            <person name="Jones S."/>
            <person name="Jones-Rhoades M."/>
            <person name="Jorgensen R."/>
            <person name="Joshi C."/>
            <person name="Kangasjarvi J."/>
            <person name="Karlsson J."/>
            <person name="Kelleher C."/>
            <person name="Kirkpatrick R."/>
            <person name="Kirst M."/>
            <person name="Kohler A."/>
            <person name="Kalluri U."/>
            <person name="Larimer F."/>
            <person name="Leebens-Mack J."/>
            <person name="Leple J.C."/>
            <person name="Locascio P."/>
            <person name="Lou Y."/>
            <person name="Lucas S."/>
            <person name="Martin F."/>
            <person name="Montanini B."/>
            <person name="Napoli C."/>
            <person name="Nelson D.R."/>
            <person name="Nelson C."/>
            <person name="Nieminen K."/>
            <person name="Nilsson O."/>
            <person name="Pereda V."/>
            <person name="Peter G."/>
            <person name="Philippe R."/>
            <person name="Pilate G."/>
            <person name="Poliakov A."/>
            <person name="Razumovskaya J."/>
            <person name="Richardson P."/>
            <person name="Rinaldi C."/>
            <person name="Ritland K."/>
            <person name="Rouze P."/>
            <person name="Ryaboy D."/>
            <person name="Schmutz J."/>
            <person name="Schrader J."/>
            <person name="Segerman B."/>
            <person name="Shin H."/>
            <person name="Siddiqui A."/>
            <person name="Sterky F."/>
            <person name="Terry A."/>
            <person name="Tsai C.J."/>
            <person name="Uberbacher E."/>
            <person name="Unneberg P."/>
            <person name="Vahala J."/>
            <person name="Wall K."/>
            <person name="Wessler S."/>
            <person name="Yang G."/>
            <person name="Yin T."/>
            <person name="Douglas C."/>
            <person name="Marra M."/>
            <person name="Sandberg G."/>
            <person name="Van de Peer Y."/>
            <person name="Rokhsar D."/>
        </authorList>
    </citation>
    <scope>NUCLEOTIDE SEQUENCE [LARGE SCALE GENOMIC DNA]</scope>
    <source>
        <strain evidence="2">cv. Nisqually</strain>
    </source>
</reference>
<evidence type="ECO:0000313" key="1">
    <source>
        <dbReference type="EMBL" id="PNT35749.1"/>
    </source>
</evidence>
<accession>A0A2K2AE02</accession>
<dbReference type="InParanoid" id="A0A2K2AE02"/>
<dbReference type="Proteomes" id="UP000006729">
    <property type="component" value="Chromosome 5"/>
</dbReference>
<organism evidence="1 2">
    <name type="scientific">Populus trichocarpa</name>
    <name type="common">Western balsam poplar</name>
    <name type="synonym">Populus balsamifera subsp. trichocarpa</name>
    <dbReference type="NCBI Taxonomy" id="3694"/>
    <lineage>
        <taxon>Eukaryota</taxon>
        <taxon>Viridiplantae</taxon>
        <taxon>Streptophyta</taxon>
        <taxon>Embryophyta</taxon>
        <taxon>Tracheophyta</taxon>
        <taxon>Spermatophyta</taxon>
        <taxon>Magnoliopsida</taxon>
        <taxon>eudicotyledons</taxon>
        <taxon>Gunneridae</taxon>
        <taxon>Pentapetalae</taxon>
        <taxon>rosids</taxon>
        <taxon>fabids</taxon>
        <taxon>Malpighiales</taxon>
        <taxon>Salicaceae</taxon>
        <taxon>Saliceae</taxon>
        <taxon>Populus</taxon>
    </lineage>
</organism>
<dbReference type="AlphaFoldDB" id="A0A2K2AE02"/>
<sequence>MRIWIKRWAVKIIARIISNIFMKTVKQEIRKTGHVNFRYCLILDKCYSHQFQHPKNNQQQLPGNPLFWSKLQE</sequence>
<protein>
    <submittedName>
        <fullName evidence="1">Uncharacterized protein</fullName>
    </submittedName>
</protein>
<name>A0A2K2AE02_POPTR</name>